<dbReference type="EMBL" id="JBHRXZ010000005">
    <property type="protein sequence ID" value="MFC3606738.1"/>
    <property type="molecule type" value="Genomic_DNA"/>
</dbReference>
<name>A0ABV7T2P0_9GAMM</name>
<evidence type="ECO:0000313" key="3">
    <source>
        <dbReference type="Proteomes" id="UP001595630"/>
    </source>
</evidence>
<proteinExistence type="predicted"/>
<dbReference type="Gene3D" id="2.30.29.190">
    <property type="match status" value="1"/>
</dbReference>
<dbReference type="RefSeq" id="WP_386361033.1">
    <property type="nucleotide sequence ID" value="NZ_JBHRXZ010000005.1"/>
</dbReference>
<dbReference type="Pfam" id="PF18629">
    <property type="entry name" value="DUF5629"/>
    <property type="match status" value="1"/>
</dbReference>
<evidence type="ECO:0000313" key="2">
    <source>
        <dbReference type="EMBL" id="MFC3606738.1"/>
    </source>
</evidence>
<reference evidence="3" key="1">
    <citation type="journal article" date="2019" name="Int. J. Syst. Evol. Microbiol.">
        <title>The Global Catalogue of Microorganisms (GCM) 10K type strain sequencing project: providing services to taxonomists for standard genome sequencing and annotation.</title>
        <authorList>
            <consortium name="The Broad Institute Genomics Platform"/>
            <consortium name="The Broad Institute Genome Sequencing Center for Infectious Disease"/>
            <person name="Wu L."/>
            <person name="Ma J."/>
        </authorList>
    </citation>
    <scope>NUCLEOTIDE SEQUENCE [LARGE SCALE GENOMIC DNA]</scope>
    <source>
        <strain evidence="3">KCTC 42447</strain>
    </source>
</reference>
<comment type="caution">
    <text evidence="2">The sequence shown here is derived from an EMBL/GenBank/DDBJ whole genome shotgun (WGS) entry which is preliminary data.</text>
</comment>
<gene>
    <name evidence="2" type="ORF">ACFOMF_02910</name>
</gene>
<evidence type="ECO:0000259" key="1">
    <source>
        <dbReference type="Pfam" id="PF18629"/>
    </source>
</evidence>
<protein>
    <submittedName>
        <fullName evidence="2">DUF5629 family protein</fullName>
    </submittedName>
</protein>
<feature type="domain" description="DUF5629" evidence="1">
    <location>
        <begin position="7"/>
        <end position="98"/>
    </location>
</feature>
<organism evidence="2 3">
    <name type="scientific">Stutzerimonas tarimensis</name>
    <dbReference type="NCBI Taxonomy" id="1507735"/>
    <lineage>
        <taxon>Bacteria</taxon>
        <taxon>Pseudomonadati</taxon>
        <taxon>Pseudomonadota</taxon>
        <taxon>Gammaproteobacteria</taxon>
        <taxon>Pseudomonadales</taxon>
        <taxon>Pseudomonadaceae</taxon>
        <taxon>Stutzerimonas</taxon>
    </lineage>
</organism>
<sequence length="106" mass="11684">MSTNETYLLDELEAADGLEIDGLFAEFTLNDALLDRADDAAEAGEPFESEDEVLNITCLDGRERRQWSFSYNAVMEAELQQDGTWQLGTPTATLRCLTGITADGDD</sequence>
<dbReference type="Proteomes" id="UP001595630">
    <property type="component" value="Unassembled WGS sequence"/>
</dbReference>
<keyword evidence="3" id="KW-1185">Reference proteome</keyword>
<dbReference type="InterPro" id="IPR041081">
    <property type="entry name" value="DUF5629"/>
</dbReference>
<accession>A0ABV7T2P0</accession>